<dbReference type="Gene3D" id="2.60.120.1440">
    <property type="match status" value="1"/>
</dbReference>
<dbReference type="RefSeq" id="WP_271196364.1">
    <property type="nucleotide sequence ID" value="NZ_BSFN01000009.1"/>
</dbReference>
<dbReference type="Proteomes" id="UP001143328">
    <property type="component" value="Unassembled WGS sequence"/>
</dbReference>
<dbReference type="Pfam" id="PF04773">
    <property type="entry name" value="FecR"/>
    <property type="match status" value="1"/>
</dbReference>
<feature type="domain" description="FecR N-terminal" evidence="2">
    <location>
        <begin position="14"/>
        <end position="52"/>
    </location>
</feature>
<protein>
    <submittedName>
        <fullName evidence="3">Membrane protein</fullName>
    </submittedName>
</protein>
<evidence type="ECO:0000259" key="2">
    <source>
        <dbReference type="Pfam" id="PF16220"/>
    </source>
</evidence>
<evidence type="ECO:0000313" key="3">
    <source>
        <dbReference type="EMBL" id="GLK90182.1"/>
    </source>
</evidence>
<comment type="caution">
    <text evidence="3">The sequence shown here is derived from an EMBL/GenBank/DDBJ whole genome shotgun (WGS) entry which is preliminary data.</text>
</comment>
<dbReference type="EMBL" id="BSFN01000009">
    <property type="protein sequence ID" value="GLK90182.1"/>
    <property type="molecule type" value="Genomic_DNA"/>
</dbReference>
<keyword evidence="4" id="KW-1185">Reference proteome</keyword>
<evidence type="ECO:0000259" key="1">
    <source>
        <dbReference type="Pfam" id="PF04773"/>
    </source>
</evidence>
<accession>A0A9W6K7E4</accession>
<sequence length="327" mass="35691">MTAEHPSLTPAVKAAIEWLVFLDSGRATATDQHRFSTWLAADNDHRRAWETVAGAVRTPFTQLADAQRQLPGSVQATTQVLRSSGISQERRRLLRGGVTLALLAGLPTVITLQRRMPLDGLFSDVYSGTAERKQVQLADGSLLTLNARSTANVQFSRDKRLVALLQGELSIQAVSDTQRPFEVVTAQGRISTLASRFVVRQLPEQTLVSVQENSVQVFSRSGQHGQVNSGQTLLFSNTQLFSATASRSRDDAWLEGRLDVDDESLGAVVDALRPYRYGLLRVSPAAAGLRVFGVFPLDDSDRTLQSLAQVLPITVKQYGPVTLIDLA</sequence>
<name>A0A9W6K7E4_9PSED</name>
<reference evidence="3" key="1">
    <citation type="journal article" date="2014" name="Int. J. Syst. Evol. Microbiol.">
        <title>Complete genome sequence of Corynebacterium casei LMG S-19264T (=DSM 44701T), isolated from a smear-ripened cheese.</title>
        <authorList>
            <consortium name="US DOE Joint Genome Institute (JGI-PGF)"/>
            <person name="Walter F."/>
            <person name="Albersmeier A."/>
            <person name="Kalinowski J."/>
            <person name="Ruckert C."/>
        </authorList>
    </citation>
    <scope>NUCLEOTIDE SEQUENCE</scope>
    <source>
        <strain evidence="3">VKM B-2935</strain>
    </source>
</reference>
<dbReference type="AlphaFoldDB" id="A0A9W6K7E4"/>
<gene>
    <name evidence="3" type="ORF">GCM10017655_32440</name>
</gene>
<dbReference type="PANTHER" id="PTHR30273:SF2">
    <property type="entry name" value="PROTEIN FECR"/>
    <property type="match status" value="1"/>
</dbReference>
<dbReference type="GO" id="GO:0016989">
    <property type="term" value="F:sigma factor antagonist activity"/>
    <property type="evidence" value="ECO:0007669"/>
    <property type="project" value="TreeGrafter"/>
</dbReference>
<proteinExistence type="predicted"/>
<dbReference type="PIRSF" id="PIRSF018266">
    <property type="entry name" value="FecR"/>
    <property type="match status" value="1"/>
</dbReference>
<dbReference type="Pfam" id="PF16220">
    <property type="entry name" value="DUF4880"/>
    <property type="match status" value="1"/>
</dbReference>
<evidence type="ECO:0000313" key="4">
    <source>
        <dbReference type="Proteomes" id="UP001143328"/>
    </source>
</evidence>
<organism evidence="3 4">
    <name type="scientific">Pseudomonas turukhanskensis</name>
    <dbReference type="NCBI Taxonomy" id="1806536"/>
    <lineage>
        <taxon>Bacteria</taxon>
        <taxon>Pseudomonadati</taxon>
        <taxon>Pseudomonadota</taxon>
        <taxon>Gammaproteobacteria</taxon>
        <taxon>Pseudomonadales</taxon>
        <taxon>Pseudomonadaceae</taxon>
        <taxon>Pseudomonas</taxon>
    </lineage>
</organism>
<reference evidence="3" key="2">
    <citation type="submission" date="2023-01" db="EMBL/GenBank/DDBJ databases">
        <authorList>
            <person name="Sun Q."/>
            <person name="Evtushenko L."/>
        </authorList>
    </citation>
    <scope>NUCLEOTIDE SEQUENCE</scope>
    <source>
        <strain evidence="3">VKM B-2935</strain>
    </source>
</reference>
<dbReference type="InterPro" id="IPR006860">
    <property type="entry name" value="FecR"/>
</dbReference>
<dbReference type="InterPro" id="IPR012373">
    <property type="entry name" value="Ferrdict_sens_TM"/>
</dbReference>
<dbReference type="PANTHER" id="PTHR30273">
    <property type="entry name" value="PERIPLASMIC SIGNAL SENSOR AND SIGMA FACTOR ACTIVATOR FECR-RELATED"/>
    <property type="match status" value="1"/>
</dbReference>
<feature type="domain" description="FecR protein" evidence="1">
    <location>
        <begin position="124"/>
        <end position="216"/>
    </location>
</feature>
<dbReference type="InterPro" id="IPR032623">
    <property type="entry name" value="FecR_N"/>
</dbReference>